<name>A0ABV1UF11_9ACTN</name>
<evidence type="ECO:0000256" key="1">
    <source>
        <dbReference type="ARBA" id="ARBA00023125"/>
    </source>
</evidence>
<dbReference type="InterPro" id="IPR050109">
    <property type="entry name" value="HTH-type_TetR-like_transc_reg"/>
</dbReference>
<feature type="region of interest" description="Disordered" evidence="3">
    <location>
        <begin position="69"/>
        <end position="113"/>
    </location>
</feature>
<reference evidence="5 6" key="1">
    <citation type="submission" date="2024-06" db="EMBL/GenBank/DDBJ databases">
        <title>The Natural Products Discovery Center: Release of the First 8490 Sequenced Strains for Exploring Actinobacteria Biosynthetic Diversity.</title>
        <authorList>
            <person name="Kalkreuter E."/>
            <person name="Kautsar S.A."/>
            <person name="Yang D."/>
            <person name="Bader C.D."/>
            <person name="Teijaro C.N."/>
            <person name="Fluegel L."/>
            <person name="Davis C.M."/>
            <person name="Simpson J.R."/>
            <person name="Lauterbach L."/>
            <person name="Steele A.D."/>
            <person name="Gui C."/>
            <person name="Meng S."/>
            <person name="Li G."/>
            <person name="Viehrig K."/>
            <person name="Ye F."/>
            <person name="Su P."/>
            <person name="Kiefer A.F."/>
            <person name="Nichols A."/>
            <person name="Cepeda A.J."/>
            <person name="Yan W."/>
            <person name="Fan B."/>
            <person name="Jiang Y."/>
            <person name="Adhikari A."/>
            <person name="Zheng C.-J."/>
            <person name="Schuster L."/>
            <person name="Cowan T.M."/>
            <person name="Smanski M.J."/>
            <person name="Chevrette M.G."/>
            <person name="De Carvalho L.P.S."/>
            <person name="Shen B."/>
        </authorList>
    </citation>
    <scope>NUCLEOTIDE SEQUENCE [LARGE SCALE GENOMIC DNA]</scope>
    <source>
        <strain evidence="5 6">NPDC001166</strain>
    </source>
</reference>
<evidence type="ECO:0000256" key="2">
    <source>
        <dbReference type="PROSITE-ProRule" id="PRU00335"/>
    </source>
</evidence>
<protein>
    <submittedName>
        <fullName evidence="5">TetR/AcrR family transcriptional regulator</fullName>
    </submittedName>
</protein>
<dbReference type="Gene3D" id="1.10.357.10">
    <property type="entry name" value="Tetracycline Repressor, domain 2"/>
    <property type="match status" value="1"/>
</dbReference>
<gene>
    <name evidence="5" type="ORF">ABT272_29835</name>
</gene>
<feature type="compositionally biased region" description="Polar residues" evidence="3">
    <location>
        <begin position="69"/>
        <end position="85"/>
    </location>
</feature>
<dbReference type="PROSITE" id="PS50977">
    <property type="entry name" value="HTH_TETR_2"/>
    <property type="match status" value="1"/>
</dbReference>
<dbReference type="Proteomes" id="UP001470023">
    <property type="component" value="Unassembled WGS sequence"/>
</dbReference>
<evidence type="ECO:0000256" key="3">
    <source>
        <dbReference type="SAM" id="MobiDB-lite"/>
    </source>
</evidence>
<evidence type="ECO:0000313" key="6">
    <source>
        <dbReference type="Proteomes" id="UP001470023"/>
    </source>
</evidence>
<evidence type="ECO:0000313" key="5">
    <source>
        <dbReference type="EMBL" id="MER6431895.1"/>
    </source>
</evidence>
<dbReference type="SUPFAM" id="SSF46689">
    <property type="entry name" value="Homeodomain-like"/>
    <property type="match status" value="1"/>
</dbReference>
<organism evidence="5 6">
    <name type="scientific">Streptomyces sp. 900105245</name>
    <dbReference type="NCBI Taxonomy" id="3154379"/>
    <lineage>
        <taxon>Bacteria</taxon>
        <taxon>Bacillati</taxon>
        <taxon>Actinomycetota</taxon>
        <taxon>Actinomycetes</taxon>
        <taxon>Kitasatosporales</taxon>
        <taxon>Streptomycetaceae</taxon>
        <taxon>Streptomyces</taxon>
    </lineage>
</organism>
<comment type="caution">
    <text evidence="2">Lacks conserved residue(s) required for the propagation of feature annotation.</text>
</comment>
<dbReference type="EMBL" id="JBEPAZ010000034">
    <property type="protein sequence ID" value="MER6431895.1"/>
    <property type="molecule type" value="Genomic_DNA"/>
</dbReference>
<dbReference type="PANTHER" id="PTHR30055:SF146">
    <property type="entry name" value="HTH-TYPE TRANSCRIPTIONAL DUAL REGULATOR CECR"/>
    <property type="match status" value="1"/>
</dbReference>
<sequence>MDDIAKLAAVSEQTVYKHFANKEKLFAEIVLATTDQLDAMIEPSADVPADAASPDENLNRLARRLVGTLTQPQALQPRRLTTANTEAFPELGTDRPYGVPSASHQALRAEGVE</sequence>
<comment type="caution">
    <text evidence="5">The sequence shown here is derived from an EMBL/GenBank/DDBJ whole genome shotgun (WGS) entry which is preliminary data.</text>
</comment>
<dbReference type="InterPro" id="IPR039536">
    <property type="entry name" value="TetR_C_Proteobacteria"/>
</dbReference>
<dbReference type="InterPro" id="IPR009057">
    <property type="entry name" value="Homeodomain-like_sf"/>
</dbReference>
<accession>A0ABV1UF11</accession>
<evidence type="ECO:0000259" key="4">
    <source>
        <dbReference type="PROSITE" id="PS50977"/>
    </source>
</evidence>
<dbReference type="Pfam" id="PF00440">
    <property type="entry name" value="TetR_N"/>
    <property type="match status" value="1"/>
</dbReference>
<dbReference type="RefSeq" id="WP_352064831.1">
    <property type="nucleotide sequence ID" value="NZ_JBEPAZ010000034.1"/>
</dbReference>
<dbReference type="PANTHER" id="PTHR30055">
    <property type="entry name" value="HTH-TYPE TRANSCRIPTIONAL REGULATOR RUTR"/>
    <property type="match status" value="1"/>
</dbReference>
<proteinExistence type="predicted"/>
<dbReference type="Pfam" id="PF14246">
    <property type="entry name" value="TetR_C_7"/>
    <property type="match status" value="1"/>
</dbReference>
<keyword evidence="1 2" id="KW-0238">DNA-binding</keyword>
<feature type="domain" description="HTH tetR-type" evidence="4">
    <location>
        <begin position="1"/>
        <end position="37"/>
    </location>
</feature>
<keyword evidence="6" id="KW-1185">Reference proteome</keyword>
<dbReference type="InterPro" id="IPR001647">
    <property type="entry name" value="HTH_TetR"/>
</dbReference>